<dbReference type="STRING" id="179408.Osc7112_2779"/>
<reference evidence="1 2" key="1">
    <citation type="submission" date="2012-05" db="EMBL/GenBank/DDBJ databases">
        <title>Finished chromosome of genome of Oscillatoria sp. PCC 7112.</title>
        <authorList>
            <consortium name="US DOE Joint Genome Institute"/>
            <person name="Gugger M."/>
            <person name="Coursin T."/>
            <person name="Rippka R."/>
            <person name="Tandeau De Marsac N."/>
            <person name="Huntemann M."/>
            <person name="Wei C.-L."/>
            <person name="Han J."/>
            <person name="Detter J.C."/>
            <person name="Han C."/>
            <person name="Tapia R."/>
            <person name="Davenport K."/>
            <person name="Daligault H."/>
            <person name="Erkkila T."/>
            <person name="Gu W."/>
            <person name="Munk A.C.C."/>
            <person name="Teshima H."/>
            <person name="Xu Y."/>
            <person name="Chain P."/>
            <person name="Chen A."/>
            <person name="Krypides N."/>
            <person name="Mavromatis K."/>
            <person name="Markowitz V."/>
            <person name="Szeto E."/>
            <person name="Ivanova N."/>
            <person name="Mikhailova N."/>
            <person name="Ovchinnikova G."/>
            <person name="Pagani I."/>
            <person name="Pati A."/>
            <person name="Goodwin L."/>
            <person name="Peters L."/>
            <person name="Pitluck S."/>
            <person name="Woyke T."/>
            <person name="Kerfeld C."/>
        </authorList>
    </citation>
    <scope>NUCLEOTIDE SEQUENCE [LARGE SCALE GENOMIC DNA]</scope>
    <source>
        <strain evidence="1 2">PCC 7112</strain>
    </source>
</reference>
<dbReference type="KEGG" id="oni:Osc7112_2779"/>
<name>K9VI50_9CYAN</name>
<dbReference type="RefSeq" id="WP_015176475.1">
    <property type="nucleotide sequence ID" value="NC_019729.1"/>
</dbReference>
<dbReference type="PATRIC" id="fig|179408.3.peg.3412"/>
<accession>K9VI50</accession>
<dbReference type="AlphaFoldDB" id="K9VI50"/>
<evidence type="ECO:0000313" key="1">
    <source>
        <dbReference type="EMBL" id="AFZ07189.1"/>
    </source>
</evidence>
<gene>
    <name evidence="1" type="ORF">Osc7112_2779</name>
</gene>
<dbReference type="OrthoDB" id="456541at2"/>
<evidence type="ECO:0000313" key="2">
    <source>
        <dbReference type="Proteomes" id="UP000010478"/>
    </source>
</evidence>
<proteinExistence type="predicted"/>
<dbReference type="HOGENOM" id="CLU_120514_0_0_3"/>
<dbReference type="EMBL" id="CP003614">
    <property type="protein sequence ID" value="AFZ07189.1"/>
    <property type="molecule type" value="Genomic_DNA"/>
</dbReference>
<dbReference type="InterPro" id="IPR046002">
    <property type="entry name" value="DUF5958"/>
</dbReference>
<dbReference type="Pfam" id="PF19383">
    <property type="entry name" value="DUF5958"/>
    <property type="match status" value="1"/>
</dbReference>
<sequence>MNLADEIKINQIQQELISQEDAKNWFLSFPTAYQQEILQWLSYMVLQAGAREEDVSLAIAKSKLRPTYTPCVLLTRGRLKEQMAKLLKLPPSESIKTFFLLMSLLAIADARRYCKYCHYGCSHWWHRDLSDRKILDEIWREFQQSILVEVVVSCDAIGRSPLTLLP</sequence>
<keyword evidence="2" id="KW-1185">Reference proteome</keyword>
<protein>
    <submittedName>
        <fullName evidence="1">Uncharacterized protein</fullName>
    </submittedName>
</protein>
<organism evidence="1 2">
    <name type="scientific">Phormidium nigroviride PCC 7112</name>
    <dbReference type="NCBI Taxonomy" id="179408"/>
    <lineage>
        <taxon>Bacteria</taxon>
        <taxon>Bacillati</taxon>
        <taxon>Cyanobacteriota</taxon>
        <taxon>Cyanophyceae</taxon>
        <taxon>Oscillatoriophycideae</taxon>
        <taxon>Oscillatoriales</taxon>
        <taxon>Oscillatoriaceae</taxon>
        <taxon>Phormidium</taxon>
    </lineage>
</organism>
<dbReference type="eggNOG" id="ENOG5032YY4">
    <property type="taxonomic scope" value="Bacteria"/>
</dbReference>
<dbReference type="Proteomes" id="UP000010478">
    <property type="component" value="Chromosome"/>
</dbReference>